<evidence type="ECO:0000259" key="5">
    <source>
        <dbReference type="Pfam" id="PF17137"/>
    </source>
</evidence>
<dbReference type="PANTHER" id="PTHR43863">
    <property type="entry name" value="HYDROLASE, PUTATIVE (AFU_ORTHOLOGUE AFUA_1G03140)-RELATED"/>
    <property type="match status" value="1"/>
</dbReference>
<evidence type="ECO:0000259" key="4">
    <source>
        <dbReference type="Pfam" id="PF13802"/>
    </source>
</evidence>
<accession>A0A368UUK6</accession>
<dbReference type="CDD" id="cd14752">
    <property type="entry name" value="GH31_N"/>
    <property type="match status" value="1"/>
</dbReference>
<dbReference type="InterPro" id="IPR013780">
    <property type="entry name" value="Glyco_hydro_b"/>
</dbReference>
<dbReference type="SUPFAM" id="SSF51011">
    <property type="entry name" value="Glycosyl hydrolase domain"/>
    <property type="match status" value="1"/>
</dbReference>
<sequence>MKYFFPFLWIALIVIGCQSGISDAELSGNKVVLKAESLEMRLWWCTPEMVRISIADRSGHYDDLDSIMVVKHEWGAVDFDVSSEGDEWIISSAVIDLHVDKKNLATIIYDKHGKIIFGTSSSSSSASESVIGYKDDVPFLRARLFPGEEFFGFGERMDFLSQRGKKLTLDVGRGLGRPHEIGAYNILKANYCPVPFFMSSRGYGYFFHNAWPSHWNMGSSSDKEWSVKADGGAMDCYFMYGPEFTKLIENYTSITGRSPLLPRFAMGLHVGTYSGGTWGHEDKTSQDYVVDLARKFREQDVPADLLWLDSTWRLFGKVNGKGGTTFEWRQPGFPDPKSMFDKVYEQNFNMAGVHIRPRLDNTDENNLLEQAQELGVTYSEGDYPGDFPNFFDEVAEEWWWQNGLKPLAELGVMFVKTDEGSAFGRQGNELLNKTGPQGEKIPELHNLFPVVYTKAPYEKLSAFNKMRGLTQTREGFAGVQRYPYIFAGDWPSEWQYFAPVLRAGINIGLSGVGAWTHCMGGFEHVADPELYVRWCQFGMFSPVAMLFGMEHPQYKEPWNYGEEALKIFRKFDNLRYSLVPYIYSSYFQMYQSGVPIMRAMVMHWPEDKNTYSIDDQYMFGDNIMVCPVLTKGTSTRIVYFPKGEWYDFWSGEKIEGGQYKLVVTPIEEMPLYVKAGGILPRQPEMEYMGEKAVDPLTLQIFTGETGSFTLYEDDGRSLDYQYGKFSATEISMQDSENNLSITVGESRGDYDVEDYGLVLEVLLDEKPSGVSMADGSTASEIELSAFDKNKGDQLQWAYDDDAGKLFVSGKRNVEKEAVFVIKY</sequence>
<feature type="domain" description="DUF5110" evidence="5">
    <location>
        <begin position="695"/>
        <end position="752"/>
    </location>
</feature>
<feature type="domain" description="Glycoside hydrolase family 31 N-terminal" evidence="4">
    <location>
        <begin position="42"/>
        <end position="215"/>
    </location>
</feature>
<dbReference type="Pfam" id="PF01055">
    <property type="entry name" value="Glyco_hydro_31_2nd"/>
    <property type="match status" value="1"/>
</dbReference>
<dbReference type="GO" id="GO:0004553">
    <property type="term" value="F:hydrolase activity, hydrolyzing O-glycosyl compounds"/>
    <property type="evidence" value="ECO:0007669"/>
    <property type="project" value="InterPro"/>
</dbReference>
<dbReference type="Gene3D" id="3.20.20.80">
    <property type="entry name" value="Glycosidases"/>
    <property type="match status" value="1"/>
</dbReference>
<dbReference type="Gene3D" id="2.60.40.1760">
    <property type="entry name" value="glycosyl hydrolase (family 31)"/>
    <property type="match status" value="1"/>
</dbReference>
<evidence type="ECO:0000256" key="2">
    <source>
        <dbReference type="RuleBase" id="RU361185"/>
    </source>
</evidence>
<dbReference type="InterPro" id="IPR051816">
    <property type="entry name" value="Glycosyl_Hydrolase_31"/>
</dbReference>
<evidence type="ECO:0000313" key="7">
    <source>
        <dbReference type="EMBL" id="RCW32547.1"/>
    </source>
</evidence>
<dbReference type="Pfam" id="PF17137">
    <property type="entry name" value="DUF5110"/>
    <property type="match status" value="1"/>
</dbReference>
<feature type="domain" description="Glycoside hydrolase family 31 TIM barrel" evidence="3">
    <location>
        <begin position="259"/>
        <end position="584"/>
    </location>
</feature>
<dbReference type="InterPro" id="IPR048395">
    <property type="entry name" value="Glyco_hydro_31_C"/>
</dbReference>
<dbReference type="InterPro" id="IPR033403">
    <property type="entry name" value="DUF5110"/>
</dbReference>
<evidence type="ECO:0000256" key="1">
    <source>
        <dbReference type="ARBA" id="ARBA00007806"/>
    </source>
</evidence>
<dbReference type="Proteomes" id="UP000252733">
    <property type="component" value="Unassembled WGS sequence"/>
</dbReference>
<evidence type="ECO:0000259" key="6">
    <source>
        <dbReference type="Pfam" id="PF21365"/>
    </source>
</evidence>
<dbReference type="InterPro" id="IPR025887">
    <property type="entry name" value="Glyco_hydro_31_N_dom"/>
</dbReference>
<dbReference type="RefSeq" id="WP_114437306.1">
    <property type="nucleotide sequence ID" value="NZ_QPIZ01000015.1"/>
</dbReference>
<dbReference type="Pfam" id="PF21365">
    <property type="entry name" value="Glyco_hydro_31_3rd"/>
    <property type="match status" value="1"/>
</dbReference>
<keyword evidence="2 7" id="KW-0378">Hydrolase</keyword>
<dbReference type="Pfam" id="PF13802">
    <property type="entry name" value="Gal_mutarotas_2"/>
    <property type="match status" value="1"/>
</dbReference>
<dbReference type="GO" id="GO:0030246">
    <property type="term" value="F:carbohydrate binding"/>
    <property type="evidence" value="ECO:0007669"/>
    <property type="project" value="InterPro"/>
</dbReference>
<dbReference type="InterPro" id="IPR017853">
    <property type="entry name" value="GH"/>
</dbReference>
<organism evidence="7 8">
    <name type="scientific">Marinilabilia salmonicolor</name>
    <dbReference type="NCBI Taxonomy" id="989"/>
    <lineage>
        <taxon>Bacteria</taxon>
        <taxon>Pseudomonadati</taxon>
        <taxon>Bacteroidota</taxon>
        <taxon>Bacteroidia</taxon>
        <taxon>Marinilabiliales</taxon>
        <taxon>Marinilabiliaceae</taxon>
        <taxon>Marinilabilia</taxon>
    </lineage>
</organism>
<dbReference type="AlphaFoldDB" id="A0A368UUK6"/>
<comment type="similarity">
    <text evidence="1 2">Belongs to the glycosyl hydrolase 31 family.</text>
</comment>
<dbReference type="CDD" id="cd06589">
    <property type="entry name" value="GH31"/>
    <property type="match status" value="1"/>
</dbReference>
<dbReference type="InterPro" id="IPR000322">
    <property type="entry name" value="Glyco_hydro_31_TIM"/>
</dbReference>
<reference evidence="7 8" key="1">
    <citation type="submission" date="2018-07" db="EMBL/GenBank/DDBJ databases">
        <title>Freshwater and sediment microbial communities from various areas in North America, analyzing microbe dynamics in response to fracking.</title>
        <authorList>
            <person name="Lamendella R."/>
        </authorList>
    </citation>
    <scope>NUCLEOTIDE SEQUENCE [LARGE SCALE GENOMIC DNA]</scope>
    <source>
        <strain evidence="7 8">160A</strain>
    </source>
</reference>
<protein>
    <submittedName>
        <fullName evidence="7">Alpha-glucosidase (Family GH31 glycosyl hydrolase)</fullName>
    </submittedName>
</protein>
<dbReference type="Gene3D" id="2.60.40.1180">
    <property type="entry name" value="Golgi alpha-mannosidase II"/>
    <property type="match status" value="2"/>
</dbReference>
<proteinExistence type="inferred from homology"/>
<dbReference type="InterPro" id="IPR011013">
    <property type="entry name" value="Gal_mutarotase_sf_dom"/>
</dbReference>
<comment type="caution">
    <text evidence="7">The sequence shown here is derived from an EMBL/GenBank/DDBJ whole genome shotgun (WGS) entry which is preliminary data.</text>
</comment>
<gene>
    <name evidence="7" type="ORF">DFO77_11592</name>
</gene>
<name>A0A368UUK6_9BACT</name>
<dbReference type="SUPFAM" id="SSF74650">
    <property type="entry name" value="Galactose mutarotase-like"/>
    <property type="match status" value="1"/>
</dbReference>
<evidence type="ECO:0000259" key="3">
    <source>
        <dbReference type="Pfam" id="PF01055"/>
    </source>
</evidence>
<feature type="domain" description="Glycosyl hydrolase family 31 C-terminal" evidence="6">
    <location>
        <begin position="593"/>
        <end position="679"/>
    </location>
</feature>
<dbReference type="GO" id="GO:0005975">
    <property type="term" value="P:carbohydrate metabolic process"/>
    <property type="evidence" value="ECO:0007669"/>
    <property type="project" value="InterPro"/>
</dbReference>
<dbReference type="PANTHER" id="PTHR43863:SF2">
    <property type="entry name" value="MALTASE-GLUCOAMYLASE"/>
    <property type="match status" value="1"/>
</dbReference>
<dbReference type="PROSITE" id="PS51257">
    <property type="entry name" value="PROKAR_LIPOPROTEIN"/>
    <property type="match status" value="1"/>
</dbReference>
<dbReference type="SUPFAM" id="SSF51445">
    <property type="entry name" value="(Trans)glycosidases"/>
    <property type="match status" value="1"/>
</dbReference>
<dbReference type="EMBL" id="QPIZ01000015">
    <property type="protein sequence ID" value="RCW32547.1"/>
    <property type="molecule type" value="Genomic_DNA"/>
</dbReference>
<keyword evidence="2" id="KW-0326">Glycosidase</keyword>
<keyword evidence="8" id="KW-1185">Reference proteome</keyword>
<evidence type="ECO:0000313" key="8">
    <source>
        <dbReference type="Proteomes" id="UP000252733"/>
    </source>
</evidence>